<dbReference type="EMBL" id="JACXJA010000045">
    <property type="protein sequence ID" value="MBD2865648.1"/>
    <property type="molecule type" value="Genomic_DNA"/>
</dbReference>
<accession>A0A927CCQ6</accession>
<keyword evidence="3" id="KW-1185">Reference proteome</keyword>
<dbReference type="InterPro" id="IPR043519">
    <property type="entry name" value="NT_sf"/>
</dbReference>
<dbReference type="InterPro" id="IPR002934">
    <property type="entry name" value="Polymerase_NTP_transf_dom"/>
</dbReference>
<name>A0A927CCQ6_9BACL</name>
<dbReference type="CDD" id="cd05403">
    <property type="entry name" value="NT_KNTase_like"/>
    <property type="match status" value="1"/>
</dbReference>
<evidence type="ECO:0000313" key="2">
    <source>
        <dbReference type="EMBL" id="MBD2865648.1"/>
    </source>
</evidence>
<reference evidence="2" key="1">
    <citation type="submission" date="2020-09" db="EMBL/GenBank/DDBJ databases">
        <title>A novel bacterium of genus Paenibacillus, isolated from South China Sea.</title>
        <authorList>
            <person name="Huang H."/>
            <person name="Mo K."/>
            <person name="Hu Y."/>
        </authorList>
    </citation>
    <scope>NUCLEOTIDE SEQUENCE</scope>
    <source>
        <strain evidence="2">IB182363</strain>
    </source>
</reference>
<comment type="caution">
    <text evidence="2">The sequence shown here is derived from an EMBL/GenBank/DDBJ whole genome shotgun (WGS) entry which is preliminary data.</text>
</comment>
<feature type="domain" description="Polymerase nucleotidyl transferase" evidence="1">
    <location>
        <begin position="32"/>
        <end position="87"/>
    </location>
</feature>
<dbReference type="Proteomes" id="UP000639396">
    <property type="component" value="Unassembled WGS sequence"/>
</dbReference>
<dbReference type="Gene3D" id="3.30.460.10">
    <property type="entry name" value="Beta Polymerase, domain 2"/>
    <property type="match status" value="1"/>
</dbReference>
<dbReference type="Pfam" id="PF01909">
    <property type="entry name" value="NTP_transf_2"/>
    <property type="match status" value="1"/>
</dbReference>
<dbReference type="GO" id="GO:0016779">
    <property type="term" value="F:nucleotidyltransferase activity"/>
    <property type="evidence" value="ECO:0007669"/>
    <property type="project" value="InterPro"/>
</dbReference>
<proteinExistence type="predicted"/>
<evidence type="ECO:0000259" key="1">
    <source>
        <dbReference type="Pfam" id="PF01909"/>
    </source>
</evidence>
<organism evidence="2 3">
    <name type="scientific">Paenibacillus oceani</name>
    <dbReference type="NCBI Taxonomy" id="2772510"/>
    <lineage>
        <taxon>Bacteria</taxon>
        <taxon>Bacillati</taxon>
        <taxon>Bacillota</taxon>
        <taxon>Bacilli</taxon>
        <taxon>Bacillales</taxon>
        <taxon>Paenibacillaceae</taxon>
        <taxon>Paenibacillus</taxon>
    </lineage>
</organism>
<protein>
    <submittedName>
        <fullName evidence="2">Nucleotidyltransferase domain-containing protein</fullName>
    </submittedName>
</protein>
<sequence length="236" mass="26041">MAADLTFIQSRVHRHLTAEMLEAAAVDADISGLMVSGSVARGDAAEGSDLDLYVLLKQGCSREFYTGNHSGILLEIKYADYDKALYKLSRNSMEMYNYLDGRILYDPEGLMQKLSDIATENYNGYRSSRKDRKETAHWLLSAKTKMEAADSAGDSLKASFVAGTTSYKILEAFWLVNHKPMPPSGGVLAHLKDLEIGAALLEDGMSRLFMGSAEARVRAASEMIDYVHPLLQNESN</sequence>
<dbReference type="AlphaFoldDB" id="A0A927CCQ6"/>
<evidence type="ECO:0000313" key="3">
    <source>
        <dbReference type="Proteomes" id="UP000639396"/>
    </source>
</evidence>
<dbReference type="RefSeq" id="WP_190931270.1">
    <property type="nucleotide sequence ID" value="NZ_JACXJA010000045.1"/>
</dbReference>
<dbReference type="SUPFAM" id="SSF81301">
    <property type="entry name" value="Nucleotidyltransferase"/>
    <property type="match status" value="1"/>
</dbReference>
<gene>
    <name evidence="2" type="ORF">IDH45_27065</name>
</gene>